<gene>
    <name evidence="1" type="ORF">CEPIT_LOCUS30452</name>
</gene>
<comment type="caution">
    <text evidence="1">The sequence shown here is derived from an EMBL/GenBank/DDBJ whole genome shotgun (WGS) entry which is preliminary data.</text>
</comment>
<keyword evidence="2" id="KW-1185">Reference proteome</keyword>
<reference evidence="1" key="1">
    <citation type="submission" date="2022-07" db="EMBL/GenBank/DDBJ databases">
        <authorList>
            <person name="Macas J."/>
            <person name="Novak P."/>
            <person name="Neumann P."/>
        </authorList>
    </citation>
    <scope>NUCLEOTIDE SEQUENCE</scope>
</reference>
<dbReference type="PANTHER" id="PTHR34788:SF4">
    <property type="entry name" value="F15I1.22"/>
    <property type="match status" value="1"/>
</dbReference>
<protein>
    <submittedName>
        <fullName evidence="1">Uncharacterized protein</fullName>
    </submittedName>
</protein>
<name>A0AAV0F4A7_9ASTE</name>
<sequence>MPDPYTTSTTTVFGRGTRIRGRRRIFCLRRRRKQPTARLGGEKKPRRRGLFMVKLFRRVRVNWKWNYYSSLLKKMKAFCQSLMKDELAEYGGAIEYSFQQRLFMEASFAVPVGMGLPLNSFHPR</sequence>
<dbReference type="EMBL" id="CAMAPF010000958">
    <property type="protein sequence ID" value="CAH9130206.1"/>
    <property type="molecule type" value="Genomic_DNA"/>
</dbReference>
<dbReference type="Proteomes" id="UP001152523">
    <property type="component" value="Unassembled WGS sequence"/>
</dbReference>
<organism evidence="1 2">
    <name type="scientific">Cuscuta epithymum</name>
    <dbReference type="NCBI Taxonomy" id="186058"/>
    <lineage>
        <taxon>Eukaryota</taxon>
        <taxon>Viridiplantae</taxon>
        <taxon>Streptophyta</taxon>
        <taxon>Embryophyta</taxon>
        <taxon>Tracheophyta</taxon>
        <taxon>Spermatophyta</taxon>
        <taxon>Magnoliopsida</taxon>
        <taxon>eudicotyledons</taxon>
        <taxon>Gunneridae</taxon>
        <taxon>Pentapetalae</taxon>
        <taxon>asterids</taxon>
        <taxon>lamiids</taxon>
        <taxon>Solanales</taxon>
        <taxon>Convolvulaceae</taxon>
        <taxon>Cuscuteae</taxon>
        <taxon>Cuscuta</taxon>
        <taxon>Cuscuta subgen. Cuscuta</taxon>
    </lineage>
</organism>
<accession>A0AAV0F4A7</accession>
<evidence type="ECO:0000313" key="1">
    <source>
        <dbReference type="EMBL" id="CAH9130206.1"/>
    </source>
</evidence>
<evidence type="ECO:0000313" key="2">
    <source>
        <dbReference type="Proteomes" id="UP001152523"/>
    </source>
</evidence>
<proteinExistence type="predicted"/>
<dbReference type="PANTHER" id="PTHR34788">
    <property type="entry name" value="F15I1.22"/>
    <property type="match status" value="1"/>
</dbReference>
<dbReference type="AlphaFoldDB" id="A0AAV0F4A7"/>